<dbReference type="Proteomes" id="UP000029004">
    <property type="component" value="Unassembled WGS sequence"/>
</dbReference>
<proteinExistence type="predicted"/>
<gene>
    <name evidence="2" type="ORF">BSTEL_0532</name>
</gene>
<keyword evidence="3" id="KW-1185">Reference proteome</keyword>
<reference evidence="2 3" key="1">
    <citation type="submission" date="2014-03" db="EMBL/GenBank/DDBJ databases">
        <title>Genomics of Bifidobacteria.</title>
        <authorList>
            <person name="Ventura M."/>
            <person name="Milani C."/>
            <person name="Lugli G.A."/>
        </authorList>
    </citation>
    <scope>NUCLEOTIDE SEQUENCE [LARGE SCALE GENOMIC DNA]</scope>
    <source>
        <strain evidence="2 3">DSM 23968</strain>
    </source>
</reference>
<protein>
    <submittedName>
        <fullName evidence="2">Uncharacterized protein</fullName>
    </submittedName>
</protein>
<organism evidence="2 3">
    <name type="scientific">Bifidobacterium stellenboschense</name>
    <dbReference type="NCBI Taxonomy" id="762211"/>
    <lineage>
        <taxon>Bacteria</taxon>
        <taxon>Bacillati</taxon>
        <taxon>Actinomycetota</taxon>
        <taxon>Actinomycetes</taxon>
        <taxon>Bifidobacteriales</taxon>
        <taxon>Bifidobacteriaceae</taxon>
        <taxon>Bifidobacterium</taxon>
    </lineage>
</organism>
<dbReference type="AlphaFoldDB" id="A0A087DJM6"/>
<name>A0A087DJM6_9BIFI</name>
<accession>A0A087DJM6</accession>
<feature type="compositionally biased region" description="Polar residues" evidence="1">
    <location>
        <begin position="73"/>
        <end position="87"/>
    </location>
</feature>
<sequence length="94" mass="10722">MLVMLIFMLIGYLIPSNDDDAFFKDMAARDKARHDARRASAAAYREAQAAQRRAQDRAARQAAHRAMVDAHNANVQAARQNPNSSYADRSYWFY</sequence>
<dbReference type="EMBL" id="JGZP01000016">
    <property type="protein sequence ID" value="KFI95726.1"/>
    <property type="molecule type" value="Genomic_DNA"/>
</dbReference>
<evidence type="ECO:0000313" key="3">
    <source>
        <dbReference type="Proteomes" id="UP000029004"/>
    </source>
</evidence>
<evidence type="ECO:0000313" key="2">
    <source>
        <dbReference type="EMBL" id="KFI95726.1"/>
    </source>
</evidence>
<feature type="region of interest" description="Disordered" evidence="1">
    <location>
        <begin position="71"/>
        <end position="94"/>
    </location>
</feature>
<comment type="caution">
    <text evidence="2">The sequence shown here is derived from an EMBL/GenBank/DDBJ whole genome shotgun (WGS) entry which is preliminary data.</text>
</comment>
<evidence type="ECO:0000256" key="1">
    <source>
        <dbReference type="SAM" id="MobiDB-lite"/>
    </source>
</evidence>